<sequence>MSLVTEIEQRLQVLKPLVCVCDDESHHHVGHAGNNGGGHYALLIVSEAFEGVSRIERQRMVNAPLQDLFPVQIHALSIRALSVAQWQELQQKDSK</sequence>
<comment type="similarity">
    <text evidence="1 2">Belongs to the BolA/IbaG family.</text>
</comment>
<keyword evidence="4" id="KW-1185">Reference proteome</keyword>
<dbReference type="Gene3D" id="3.30.300.90">
    <property type="entry name" value="BolA-like"/>
    <property type="match status" value="1"/>
</dbReference>
<name>A0ABY4E8C2_VITST</name>
<dbReference type="PANTHER" id="PTHR46229:SF2">
    <property type="entry name" value="BOLA-LIKE PROTEIN 1"/>
    <property type="match status" value="1"/>
</dbReference>
<evidence type="ECO:0000256" key="2">
    <source>
        <dbReference type="RuleBase" id="RU003860"/>
    </source>
</evidence>
<dbReference type="Proteomes" id="UP000832034">
    <property type="component" value="Chromosome"/>
</dbReference>
<evidence type="ECO:0000313" key="3">
    <source>
        <dbReference type="EMBL" id="UOO91990.1"/>
    </source>
</evidence>
<reference evidence="3" key="2">
    <citation type="journal article" date="2022" name="Res Sq">
        <title>Evolution of multicellular longitudinally dividing oral cavity symbionts (Neisseriaceae).</title>
        <authorList>
            <person name="Nyongesa S."/>
            <person name="Weber P."/>
            <person name="Bernet E."/>
            <person name="Pullido F."/>
            <person name="Nieckarz M."/>
            <person name="Delaby M."/>
            <person name="Nieves C."/>
            <person name="Viehboeck T."/>
            <person name="Krause N."/>
            <person name="Rivera-Millot A."/>
            <person name="Nakamura A."/>
            <person name="Vischer N."/>
            <person name="VanNieuwenhze M."/>
            <person name="Brun Y."/>
            <person name="Cava F."/>
            <person name="Bulgheresi S."/>
            <person name="Veyrier F."/>
        </authorList>
    </citation>
    <scope>NUCLEOTIDE SEQUENCE</scope>
    <source>
        <strain evidence="3">SAG 1488-6</strain>
    </source>
</reference>
<accession>A0ABY4E8C2</accession>
<evidence type="ECO:0000256" key="1">
    <source>
        <dbReference type="ARBA" id="ARBA00005578"/>
    </source>
</evidence>
<reference evidence="3" key="1">
    <citation type="submission" date="2021-12" db="EMBL/GenBank/DDBJ databases">
        <authorList>
            <person name="Veyrier F.J."/>
        </authorList>
    </citation>
    <scope>NUCLEOTIDE SEQUENCE</scope>
    <source>
        <strain evidence="3">SAG 1488-6</strain>
    </source>
</reference>
<proteinExistence type="inferred from homology"/>
<dbReference type="InterPro" id="IPR036065">
    <property type="entry name" value="BolA-like_sf"/>
</dbReference>
<protein>
    <submittedName>
        <fullName evidence="3">BolA family transcriptional regulator</fullName>
    </submittedName>
</protein>
<dbReference type="RefSeq" id="WP_019957262.1">
    <property type="nucleotide sequence ID" value="NZ_CP091512.1"/>
</dbReference>
<evidence type="ECO:0000313" key="4">
    <source>
        <dbReference type="Proteomes" id="UP000832034"/>
    </source>
</evidence>
<dbReference type="Pfam" id="PF01722">
    <property type="entry name" value="BolA"/>
    <property type="match status" value="1"/>
</dbReference>
<dbReference type="InterPro" id="IPR050961">
    <property type="entry name" value="BolA/IbaG_stress_morph_reg"/>
</dbReference>
<organism evidence="3 4">
    <name type="scientific">Vitreoscilla stercoraria</name>
    <dbReference type="NCBI Taxonomy" id="61"/>
    <lineage>
        <taxon>Bacteria</taxon>
        <taxon>Pseudomonadati</taxon>
        <taxon>Pseudomonadota</taxon>
        <taxon>Betaproteobacteria</taxon>
        <taxon>Neisseriales</taxon>
        <taxon>Neisseriaceae</taxon>
        <taxon>Vitreoscilla</taxon>
    </lineage>
</organism>
<dbReference type="SUPFAM" id="SSF82657">
    <property type="entry name" value="BolA-like"/>
    <property type="match status" value="1"/>
</dbReference>
<dbReference type="InterPro" id="IPR002634">
    <property type="entry name" value="BolA"/>
</dbReference>
<gene>
    <name evidence="3" type="ORF">LVJ81_10160</name>
</gene>
<dbReference type="PIRSF" id="PIRSF003113">
    <property type="entry name" value="BolA"/>
    <property type="match status" value="1"/>
</dbReference>
<dbReference type="PANTHER" id="PTHR46229">
    <property type="entry name" value="BOLA TRANSCRIPTION REGULATOR"/>
    <property type="match status" value="1"/>
</dbReference>
<dbReference type="EMBL" id="CP091512">
    <property type="protein sequence ID" value="UOO91990.1"/>
    <property type="molecule type" value="Genomic_DNA"/>
</dbReference>